<organism evidence="1">
    <name type="scientific">Anguilla anguilla</name>
    <name type="common">European freshwater eel</name>
    <name type="synonym">Muraena anguilla</name>
    <dbReference type="NCBI Taxonomy" id="7936"/>
    <lineage>
        <taxon>Eukaryota</taxon>
        <taxon>Metazoa</taxon>
        <taxon>Chordata</taxon>
        <taxon>Craniata</taxon>
        <taxon>Vertebrata</taxon>
        <taxon>Euteleostomi</taxon>
        <taxon>Actinopterygii</taxon>
        <taxon>Neopterygii</taxon>
        <taxon>Teleostei</taxon>
        <taxon>Anguilliformes</taxon>
        <taxon>Anguillidae</taxon>
        <taxon>Anguilla</taxon>
    </lineage>
</organism>
<reference evidence="1" key="1">
    <citation type="submission" date="2014-11" db="EMBL/GenBank/DDBJ databases">
        <authorList>
            <person name="Amaro Gonzalez C."/>
        </authorList>
    </citation>
    <scope>NUCLEOTIDE SEQUENCE</scope>
</reference>
<dbReference type="AlphaFoldDB" id="A0A0E9PMK0"/>
<evidence type="ECO:0000313" key="1">
    <source>
        <dbReference type="EMBL" id="JAH05851.1"/>
    </source>
</evidence>
<reference evidence="1" key="2">
    <citation type="journal article" date="2015" name="Fish Shellfish Immunol.">
        <title>Early steps in the European eel (Anguilla anguilla)-Vibrio vulnificus interaction in the gills: Role of the RtxA13 toxin.</title>
        <authorList>
            <person name="Callol A."/>
            <person name="Pajuelo D."/>
            <person name="Ebbesson L."/>
            <person name="Teles M."/>
            <person name="MacKenzie S."/>
            <person name="Amaro C."/>
        </authorList>
    </citation>
    <scope>NUCLEOTIDE SEQUENCE</scope>
</reference>
<name>A0A0E9PMK0_ANGAN</name>
<protein>
    <submittedName>
        <fullName evidence="1">Uncharacterized protein</fullName>
    </submittedName>
</protein>
<dbReference type="EMBL" id="GBXM01095707">
    <property type="protein sequence ID" value="JAH12870.1"/>
    <property type="molecule type" value="Transcribed_RNA"/>
</dbReference>
<dbReference type="EMBL" id="GBXM01102726">
    <property type="protein sequence ID" value="JAH05851.1"/>
    <property type="molecule type" value="Transcribed_RNA"/>
</dbReference>
<accession>A0A0E9PMK0</accession>
<proteinExistence type="predicted"/>
<sequence length="41" mass="5014">MTSFWELHSIYLFGPPFRIYKCVFRSQKQKQSKMRSLSFPL</sequence>